<evidence type="ECO:0000313" key="9">
    <source>
        <dbReference type="Proteomes" id="UP001516023"/>
    </source>
</evidence>
<dbReference type="FunFam" id="3.40.50.300:FF:000129">
    <property type="entry name" value="Replication factor C subunit 5"/>
    <property type="match status" value="1"/>
</dbReference>
<dbReference type="Proteomes" id="UP001516023">
    <property type="component" value="Unassembled WGS sequence"/>
</dbReference>
<evidence type="ECO:0000256" key="5">
    <source>
        <dbReference type="ARBA" id="ARBA00022840"/>
    </source>
</evidence>
<dbReference type="CDD" id="cd00009">
    <property type="entry name" value="AAA"/>
    <property type="match status" value="1"/>
</dbReference>
<dbReference type="GO" id="GO:0006260">
    <property type="term" value="P:DNA replication"/>
    <property type="evidence" value="ECO:0007669"/>
    <property type="project" value="UniProtKB-KW"/>
</dbReference>
<dbReference type="Pfam" id="PF00004">
    <property type="entry name" value="AAA"/>
    <property type="match status" value="1"/>
</dbReference>
<dbReference type="Gene3D" id="1.10.8.60">
    <property type="match status" value="1"/>
</dbReference>
<feature type="domain" description="AAA+ ATPase" evidence="7">
    <location>
        <begin position="44"/>
        <end position="171"/>
    </location>
</feature>
<comment type="similarity">
    <text evidence="2">Belongs to the activator 1 small subunits family.</text>
</comment>
<dbReference type="CDD" id="cd18140">
    <property type="entry name" value="HLD_clamp_RFC"/>
    <property type="match status" value="1"/>
</dbReference>
<dbReference type="Gene3D" id="3.40.50.300">
    <property type="entry name" value="P-loop containing nucleotide triphosphate hydrolases"/>
    <property type="match status" value="1"/>
</dbReference>
<dbReference type="FunFam" id="1.20.272.10:FF:000004">
    <property type="entry name" value="Replication factor C subunit 5"/>
    <property type="match status" value="1"/>
</dbReference>
<dbReference type="AlphaFoldDB" id="A0ABD3P1U4"/>
<dbReference type="Pfam" id="PF08542">
    <property type="entry name" value="Rep_fac_C"/>
    <property type="match status" value="1"/>
</dbReference>
<evidence type="ECO:0000256" key="4">
    <source>
        <dbReference type="ARBA" id="ARBA00022741"/>
    </source>
</evidence>
<dbReference type="PANTHER" id="PTHR11669">
    <property type="entry name" value="REPLICATION FACTOR C / DNA POLYMERASE III GAMMA-TAU SUBUNIT"/>
    <property type="match status" value="1"/>
</dbReference>
<evidence type="ECO:0000256" key="6">
    <source>
        <dbReference type="ARBA" id="ARBA00023242"/>
    </source>
</evidence>
<dbReference type="SUPFAM" id="SSF52540">
    <property type="entry name" value="P-loop containing nucleoside triphosphate hydrolases"/>
    <property type="match status" value="1"/>
</dbReference>
<evidence type="ECO:0000256" key="3">
    <source>
        <dbReference type="ARBA" id="ARBA00022705"/>
    </source>
</evidence>
<evidence type="ECO:0000256" key="1">
    <source>
        <dbReference type="ARBA" id="ARBA00004123"/>
    </source>
</evidence>
<dbReference type="EMBL" id="JABMIG020000299">
    <property type="protein sequence ID" value="KAL3782022.1"/>
    <property type="molecule type" value="Genomic_DNA"/>
</dbReference>
<dbReference type="Gene3D" id="1.20.272.10">
    <property type="match status" value="1"/>
</dbReference>
<keyword evidence="9" id="KW-1185">Reference proteome</keyword>
<keyword evidence="3" id="KW-0235">DNA replication</keyword>
<reference evidence="8 9" key="1">
    <citation type="journal article" date="2020" name="G3 (Bethesda)">
        <title>Improved Reference Genome for Cyclotella cryptica CCMP332, a Model for Cell Wall Morphogenesis, Salinity Adaptation, and Lipid Production in Diatoms (Bacillariophyta).</title>
        <authorList>
            <person name="Roberts W.R."/>
            <person name="Downey K.M."/>
            <person name="Ruck E.C."/>
            <person name="Traller J.C."/>
            <person name="Alverson A.J."/>
        </authorList>
    </citation>
    <scope>NUCLEOTIDE SEQUENCE [LARGE SCALE GENOMIC DNA]</scope>
    <source>
        <strain evidence="8 9">CCMP332</strain>
    </source>
</reference>
<keyword evidence="6" id="KW-0539">Nucleus</keyword>
<dbReference type="InterPro" id="IPR003959">
    <property type="entry name" value="ATPase_AAA_core"/>
</dbReference>
<dbReference type="GO" id="GO:0005634">
    <property type="term" value="C:nucleus"/>
    <property type="evidence" value="ECO:0007669"/>
    <property type="project" value="UniProtKB-SubCell"/>
</dbReference>
<evidence type="ECO:0000259" key="7">
    <source>
        <dbReference type="SMART" id="SM00382"/>
    </source>
</evidence>
<dbReference type="InterPro" id="IPR047854">
    <property type="entry name" value="RFC_lid"/>
</dbReference>
<name>A0ABD3P1U4_9STRA</name>
<gene>
    <name evidence="8" type="ORF">HJC23_003685</name>
</gene>
<dbReference type="NCBIfam" id="NF001679">
    <property type="entry name" value="PRK00440.1"/>
    <property type="match status" value="1"/>
</dbReference>
<dbReference type="PANTHER" id="PTHR11669:SF9">
    <property type="entry name" value="REPLICATION FACTOR C SUBUNIT 5"/>
    <property type="match status" value="1"/>
</dbReference>
<dbReference type="InterPro" id="IPR050238">
    <property type="entry name" value="DNA_Rep/Repair_Clamp_Loader"/>
</dbReference>
<dbReference type="SMART" id="SM00382">
    <property type="entry name" value="AAA"/>
    <property type="match status" value="1"/>
</dbReference>
<evidence type="ECO:0000256" key="2">
    <source>
        <dbReference type="ARBA" id="ARBA00005378"/>
    </source>
</evidence>
<dbReference type="InterPro" id="IPR003593">
    <property type="entry name" value="AAA+_ATPase"/>
</dbReference>
<sequence>MALSTPSPDPQMPWVEKYRPSKLEDLVAHEDIVSIITRLIDNDNLPHLLLYGPPGTGKTSTIVAAAKKMYGPTYNSMTLELNASDSRGIDVVRNEIKEFAGTRQLFSSGIKLIILDEADAMTSDAQFALRRVIEKYTRNARFCLICNYVNKIIPALQSRCTRFRFAPLKQEQIRGRLVEVAEAEKVNITECGIGAILNLSGGDMRRVLNLLQSTSMACEVVDERNVYLTSGAPLPNDVKMVMEWLLNDNFKEAYEKLTGMGAIKGYALTDVLTDLSTIVMGMDFPPGVLAVLLDGMSDVEHRLAFGTDEKLQAASLVGVFVKARHLMKVA</sequence>
<keyword evidence="5" id="KW-0067">ATP-binding</keyword>
<evidence type="ECO:0000313" key="8">
    <source>
        <dbReference type="EMBL" id="KAL3782022.1"/>
    </source>
</evidence>
<dbReference type="InterPro" id="IPR027417">
    <property type="entry name" value="P-loop_NTPase"/>
</dbReference>
<keyword evidence="4" id="KW-0547">Nucleotide-binding</keyword>
<dbReference type="InterPro" id="IPR013748">
    <property type="entry name" value="Rep_factorC_C"/>
</dbReference>
<organism evidence="8 9">
    <name type="scientific">Cyclotella cryptica</name>
    <dbReference type="NCBI Taxonomy" id="29204"/>
    <lineage>
        <taxon>Eukaryota</taxon>
        <taxon>Sar</taxon>
        <taxon>Stramenopiles</taxon>
        <taxon>Ochrophyta</taxon>
        <taxon>Bacillariophyta</taxon>
        <taxon>Coscinodiscophyceae</taxon>
        <taxon>Thalassiosirophycidae</taxon>
        <taxon>Stephanodiscales</taxon>
        <taxon>Stephanodiscaceae</taxon>
        <taxon>Cyclotella</taxon>
    </lineage>
</organism>
<dbReference type="InterPro" id="IPR008921">
    <property type="entry name" value="DNA_pol3_clamp-load_cplx_C"/>
</dbReference>
<protein>
    <recommendedName>
        <fullName evidence="7">AAA+ ATPase domain-containing protein</fullName>
    </recommendedName>
</protein>
<comment type="subcellular location">
    <subcellularLocation>
        <location evidence="1">Nucleus</location>
    </subcellularLocation>
</comment>
<proteinExistence type="inferred from homology"/>
<dbReference type="GO" id="GO:0005524">
    <property type="term" value="F:ATP binding"/>
    <property type="evidence" value="ECO:0007669"/>
    <property type="project" value="UniProtKB-KW"/>
</dbReference>
<accession>A0ABD3P1U4</accession>
<comment type="caution">
    <text evidence="8">The sequence shown here is derived from an EMBL/GenBank/DDBJ whole genome shotgun (WGS) entry which is preliminary data.</text>
</comment>
<dbReference type="SUPFAM" id="SSF48019">
    <property type="entry name" value="post-AAA+ oligomerization domain-like"/>
    <property type="match status" value="1"/>
</dbReference>